<evidence type="ECO:0000313" key="7">
    <source>
        <dbReference type="Proteomes" id="UP001497480"/>
    </source>
</evidence>
<dbReference type="CDD" id="cd01960">
    <property type="entry name" value="nsLTP1"/>
    <property type="match status" value="1"/>
</dbReference>
<dbReference type="GO" id="GO:0008289">
    <property type="term" value="F:lipid binding"/>
    <property type="evidence" value="ECO:0007669"/>
    <property type="project" value="UniProtKB-KW"/>
</dbReference>
<dbReference type="Pfam" id="PF00234">
    <property type="entry name" value="Tryp_alpha_amyl"/>
    <property type="match status" value="1"/>
</dbReference>
<evidence type="ECO:0000256" key="1">
    <source>
        <dbReference type="ARBA" id="ARBA00009748"/>
    </source>
</evidence>
<keyword evidence="4" id="KW-0732">Signal</keyword>
<feature type="signal peptide" evidence="4">
    <location>
        <begin position="1"/>
        <end position="27"/>
    </location>
</feature>
<evidence type="ECO:0000256" key="2">
    <source>
        <dbReference type="ARBA" id="ARBA00023157"/>
    </source>
</evidence>
<dbReference type="PANTHER" id="PTHR33076">
    <property type="entry name" value="NON-SPECIFIC LIPID-TRANSFER PROTEIN 2-RELATED"/>
    <property type="match status" value="1"/>
</dbReference>
<dbReference type="GO" id="GO:0006869">
    <property type="term" value="P:lipid transport"/>
    <property type="evidence" value="ECO:0007669"/>
    <property type="project" value="InterPro"/>
</dbReference>
<dbReference type="InterPro" id="IPR016140">
    <property type="entry name" value="Bifunc_inhib/LTP/seed_store"/>
</dbReference>
<keyword evidence="3" id="KW-0446">Lipid-binding</keyword>
<protein>
    <recommendedName>
        <fullName evidence="3">Non-specific lipid-transfer protein</fullName>
    </recommendedName>
</protein>
<comment type="similarity">
    <text evidence="1 3">Belongs to the plant LTP family.</text>
</comment>
<gene>
    <name evidence="6" type="ORF">LLUT_LOCUS22624</name>
</gene>
<dbReference type="PRINTS" id="PR00382">
    <property type="entry name" value="LIPIDTRNSFER"/>
</dbReference>
<evidence type="ECO:0000313" key="6">
    <source>
        <dbReference type="EMBL" id="CAL0321564.1"/>
    </source>
</evidence>
<keyword evidence="7" id="KW-1185">Reference proteome</keyword>
<organism evidence="6 7">
    <name type="scientific">Lupinus luteus</name>
    <name type="common">European yellow lupine</name>
    <dbReference type="NCBI Taxonomy" id="3873"/>
    <lineage>
        <taxon>Eukaryota</taxon>
        <taxon>Viridiplantae</taxon>
        <taxon>Streptophyta</taxon>
        <taxon>Embryophyta</taxon>
        <taxon>Tracheophyta</taxon>
        <taxon>Spermatophyta</taxon>
        <taxon>Magnoliopsida</taxon>
        <taxon>eudicotyledons</taxon>
        <taxon>Gunneridae</taxon>
        <taxon>Pentapetalae</taxon>
        <taxon>rosids</taxon>
        <taxon>fabids</taxon>
        <taxon>Fabales</taxon>
        <taxon>Fabaceae</taxon>
        <taxon>Papilionoideae</taxon>
        <taxon>50 kb inversion clade</taxon>
        <taxon>genistoids sensu lato</taxon>
        <taxon>core genistoids</taxon>
        <taxon>Genisteae</taxon>
        <taxon>Lupinus</taxon>
    </lineage>
</organism>
<dbReference type="EMBL" id="CAXHTB010000015">
    <property type="protein sequence ID" value="CAL0321564.1"/>
    <property type="molecule type" value="Genomic_DNA"/>
</dbReference>
<comment type="function">
    <text evidence="3">Plant non-specific lipid-transfer proteins transfer phospholipids as well as galactolipids across membranes. May play a role in wax or cutin deposition in the cell walls of expanding epidermal cells and certain secretory tissues.</text>
</comment>
<dbReference type="AlphaFoldDB" id="A0AAV1XKB8"/>
<dbReference type="Gene3D" id="1.10.110.10">
    <property type="entry name" value="Plant lipid-transfer and hydrophobic proteins"/>
    <property type="match status" value="1"/>
</dbReference>
<dbReference type="SUPFAM" id="SSF47699">
    <property type="entry name" value="Bifunctional inhibitor/lipid-transfer protein/seed storage 2S albumin"/>
    <property type="match status" value="1"/>
</dbReference>
<dbReference type="InterPro" id="IPR036312">
    <property type="entry name" value="Bifun_inhib/LTP/seed_sf"/>
</dbReference>
<proteinExistence type="inferred from homology"/>
<accession>A0AAV1XKB8</accession>
<evidence type="ECO:0000259" key="5">
    <source>
        <dbReference type="SMART" id="SM00499"/>
    </source>
</evidence>
<evidence type="ECO:0000256" key="3">
    <source>
        <dbReference type="RuleBase" id="RU000628"/>
    </source>
</evidence>
<feature type="domain" description="Bifunctional inhibitor/plant lipid transfer protein/seed storage helical" evidence="5">
    <location>
        <begin position="33"/>
        <end position="118"/>
    </location>
</feature>
<sequence>MARAKTINFLTSLLAISLIILMSSSEAKVSISCPIVIQNIKPCSNFLLRGKDPSQECCNGIKVVSGEVEGQEDRTTICECIKHGLCCLGTYDPKLIPQLPQACGLSMTVPPIDDNTDCSK</sequence>
<comment type="caution">
    <text evidence="6">The sequence shown here is derived from an EMBL/GenBank/DDBJ whole genome shotgun (WGS) entry which is preliminary data.</text>
</comment>
<name>A0AAV1XKB8_LUPLU</name>
<keyword evidence="2" id="KW-1015">Disulfide bond</keyword>
<feature type="chain" id="PRO_5043584270" description="Non-specific lipid-transfer protein" evidence="4">
    <location>
        <begin position="28"/>
        <end position="120"/>
    </location>
</feature>
<reference evidence="6 7" key="1">
    <citation type="submission" date="2024-03" db="EMBL/GenBank/DDBJ databases">
        <authorList>
            <person name="Martinez-Hernandez J."/>
        </authorList>
    </citation>
    <scope>NUCLEOTIDE SEQUENCE [LARGE SCALE GENOMIC DNA]</scope>
</reference>
<dbReference type="InterPro" id="IPR000528">
    <property type="entry name" value="Plant_nsLTP"/>
</dbReference>
<keyword evidence="3" id="KW-0813">Transport</keyword>
<evidence type="ECO:0000256" key="4">
    <source>
        <dbReference type="SAM" id="SignalP"/>
    </source>
</evidence>
<dbReference type="SMART" id="SM00499">
    <property type="entry name" value="AAI"/>
    <property type="match status" value="1"/>
</dbReference>
<dbReference type="Proteomes" id="UP001497480">
    <property type="component" value="Unassembled WGS sequence"/>
</dbReference>